<proteinExistence type="predicted"/>
<protein>
    <recommendedName>
        <fullName evidence="3">DinB superfamily protein</fullName>
    </recommendedName>
</protein>
<accession>A0A240EJ59</accession>
<evidence type="ECO:0000313" key="1">
    <source>
        <dbReference type="EMBL" id="SNX48727.1"/>
    </source>
</evidence>
<dbReference type="Proteomes" id="UP000219336">
    <property type="component" value="Unassembled WGS sequence"/>
</dbReference>
<sequence>MDTIEKASLLRFSELIELLYQASTHPHGFQPFLELPVSEFNLADVALHIHNTTSNAVEAAWIAGPKTDVLIEFVENNLEEGNYIHDYIDNAPPSRFYTLLGDIGRRDSQYLTPRQKLVDKWFDDNQMLDVSSAVISRLENQIAMFSMHRDISAQAFSRDDVLILNELIPPHSTRV</sequence>
<name>A0A240EJ59_9VIBR</name>
<dbReference type="RefSeq" id="WP_096993867.1">
    <property type="nucleotide sequence ID" value="NZ_JBHSII010000001.1"/>
</dbReference>
<organism evidence="1 2">
    <name type="scientific">Vibrio thalassae</name>
    <dbReference type="NCBI Taxonomy" id="1243014"/>
    <lineage>
        <taxon>Bacteria</taxon>
        <taxon>Pseudomonadati</taxon>
        <taxon>Pseudomonadota</taxon>
        <taxon>Gammaproteobacteria</taxon>
        <taxon>Vibrionales</taxon>
        <taxon>Vibrionaceae</taxon>
        <taxon>Vibrio</taxon>
    </lineage>
</organism>
<dbReference type="EMBL" id="OANU01000031">
    <property type="protein sequence ID" value="SNX48727.1"/>
    <property type="molecule type" value="Genomic_DNA"/>
</dbReference>
<gene>
    <name evidence="1" type="ORF">VTH8203_02363</name>
</gene>
<evidence type="ECO:0008006" key="3">
    <source>
        <dbReference type="Google" id="ProtNLM"/>
    </source>
</evidence>
<evidence type="ECO:0000313" key="2">
    <source>
        <dbReference type="Proteomes" id="UP000219336"/>
    </source>
</evidence>
<dbReference type="AlphaFoldDB" id="A0A240EJ59"/>
<reference evidence="2" key="1">
    <citation type="submission" date="2016-06" db="EMBL/GenBank/DDBJ databases">
        <authorList>
            <person name="Rodrigo-Torres L."/>
            <person name="Arahal R.D."/>
            <person name="Lucena T."/>
        </authorList>
    </citation>
    <scope>NUCLEOTIDE SEQUENCE [LARGE SCALE GENOMIC DNA]</scope>
    <source>
        <strain evidence="2">CECT8203</strain>
    </source>
</reference>
<keyword evidence="2" id="KW-1185">Reference proteome</keyword>